<sequence>MESRSMKSEVNIMELAQSDIKARIKEGTKQEREAIDRLNFKYKYKKERRLFVYDHVYTRLSRQLLKGNILENSLVCFCRDSLTQEFVDDFVSSRMKSIKEMARKEDQGPSEIDSIEICVIIFEGKSPSRSYYMGIGYTFSFLGTV</sequence>
<gene>
    <name evidence="1" type="ORF">OUZ56_000689</name>
</gene>
<accession>A0ABR0A139</accession>
<dbReference type="Proteomes" id="UP001234178">
    <property type="component" value="Unassembled WGS sequence"/>
</dbReference>
<evidence type="ECO:0000313" key="2">
    <source>
        <dbReference type="Proteomes" id="UP001234178"/>
    </source>
</evidence>
<protein>
    <submittedName>
        <fullName evidence="1">Uncharacterized protein</fullName>
    </submittedName>
</protein>
<name>A0ABR0A139_9CRUS</name>
<comment type="caution">
    <text evidence="1">The sequence shown here is derived from an EMBL/GenBank/DDBJ whole genome shotgun (WGS) entry which is preliminary data.</text>
</comment>
<dbReference type="EMBL" id="JAOYFB010000036">
    <property type="protein sequence ID" value="KAK4018644.1"/>
    <property type="molecule type" value="Genomic_DNA"/>
</dbReference>
<reference evidence="1 2" key="1">
    <citation type="journal article" date="2023" name="Nucleic Acids Res.">
        <title>The hologenome of Daphnia magna reveals possible DNA methylation and microbiome-mediated evolution of the host genome.</title>
        <authorList>
            <person name="Chaturvedi A."/>
            <person name="Li X."/>
            <person name="Dhandapani V."/>
            <person name="Marshall H."/>
            <person name="Kissane S."/>
            <person name="Cuenca-Cambronero M."/>
            <person name="Asole G."/>
            <person name="Calvet F."/>
            <person name="Ruiz-Romero M."/>
            <person name="Marangio P."/>
            <person name="Guigo R."/>
            <person name="Rago D."/>
            <person name="Mirbahai L."/>
            <person name="Eastwood N."/>
            <person name="Colbourne J.K."/>
            <person name="Zhou J."/>
            <person name="Mallon E."/>
            <person name="Orsini L."/>
        </authorList>
    </citation>
    <scope>NUCLEOTIDE SEQUENCE [LARGE SCALE GENOMIC DNA]</scope>
    <source>
        <strain evidence="1">LRV0_1</strain>
    </source>
</reference>
<keyword evidence="2" id="KW-1185">Reference proteome</keyword>
<proteinExistence type="predicted"/>
<organism evidence="1 2">
    <name type="scientific">Daphnia magna</name>
    <dbReference type="NCBI Taxonomy" id="35525"/>
    <lineage>
        <taxon>Eukaryota</taxon>
        <taxon>Metazoa</taxon>
        <taxon>Ecdysozoa</taxon>
        <taxon>Arthropoda</taxon>
        <taxon>Crustacea</taxon>
        <taxon>Branchiopoda</taxon>
        <taxon>Diplostraca</taxon>
        <taxon>Cladocera</taxon>
        <taxon>Anomopoda</taxon>
        <taxon>Daphniidae</taxon>
        <taxon>Daphnia</taxon>
    </lineage>
</organism>
<evidence type="ECO:0000313" key="1">
    <source>
        <dbReference type="EMBL" id="KAK4018644.1"/>
    </source>
</evidence>